<evidence type="ECO:0000259" key="2">
    <source>
        <dbReference type="PROSITE" id="PS50011"/>
    </source>
</evidence>
<dbReference type="InterPro" id="IPR001245">
    <property type="entry name" value="Ser-Thr/Tyr_kinase_cat_dom"/>
</dbReference>
<dbReference type="SMART" id="SM00185">
    <property type="entry name" value="ARM"/>
    <property type="match status" value="3"/>
</dbReference>
<name>A0A8T1VL77_9STRA</name>
<comment type="caution">
    <text evidence="3">The sequence shown here is derived from an EMBL/GenBank/DDBJ whole genome shotgun (WGS) entry which is preliminary data.</text>
</comment>
<dbReference type="InterPro" id="IPR051681">
    <property type="entry name" value="Ser/Thr_Kinases-Pseudokinases"/>
</dbReference>
<dbReference type="Pfam" id="PF00514">
    <property type="entry name" value="Arm"/>
    <property type="match status" value="1"/>
</dbReference>
<proteinExistence type="predicted"/>
<accession>A0A8T1VL77</accession>
<organism evidence="3 4">
    <name type="scientific">Phytophthora pseudosyringae</name>
    <dbReference type="NCBI Taxonomy" id="221518"/>
    <lineage>
        <taxon>Eukaryota</taxon>
        <taxon>Sar</taxon>
        <taxon>Stramenopiles</taxon>
        <taxon>Oomycota</taxon>
        <taxon>Peronosporomycetes</taxon>
        <taxon>Peronosporales</taxon>
        <taxon>Peronosporaceae</taxon>
        <taxon>Phytophthora</taxon>
    </lineage>
</organism>
<evidence type="ECO:0000313" key="3">
    <source>
        <dbReference type="EMBL" id="KAG7380910.1"/>
    </source>
</evidence>
<dbReference type="Proteomes" id="UP000694044">
    <property type="component" value="Unassembled WGS sequence"/>
</dbReference>
<protein>
    <recommendedName>
        <fullName evidence="2">Protein kinase domain-containing protein</fullName>
    </recommendedName>
</protein>
<feature type="domain" description="Protein kinase" evidence="2">
    <location>
        <begin position="214"/>
        <end position="499"/>
    </location>
</feature>
<dbReference type="InterPro" id="IPR000719">
    <property type="entry name" value="Prot_kinase_dom"/>
</dbReference>
<keyword evidence="4" id="KW-1185">Reference proteome</keyword>
<evidence type="ECO:0000256" key="1">
    <source>
        <dbReference type="PROSITE-ProRule" id="PRU00259"/>
    </source>
</evidence>
<dbReference type="InterPro" id="IPR000225">
    <property type="entry name" value="Armadillo"/>
</dbReference>
<dbReference type="PANTHER" id="PTHR44329">
    <property type="entry name" value="SERINE/THREONINE-PROTEIN KINASE TNNI3K-RELATED"/>
    <property type="match status" value="1"/>
</dbReference>
<dbReference type="PROSITE" id="PS50011">
    <property type="entry name" value="PROTEIN_KINASE_DOM"/>
    <property type="match status" value="1"/>
</dbReference>
<dbReference type="EMBL" id="JAGDFM010000270">
    <property type="protein sequence ID" value="KAG7380910.1"/>
    <property type="molecule type" value="Genomic_DNA"/>
</dbReference>
<dbReference type="Pfam" id="PF07714">
    <property type="entry name" value="PK_Tyr_Ser-Thr"/>
    <property type="match status" value="1"/>
</dbReference>
<dbReference type="PROSITE" id="PS50176">
    <property type="entry name" value="ARM_REPEAT"/>
    <property type="match status" value="1"/>
</dbReference>
<evidence type="ECO:0000313" key="4">
    <source>
        <dbReference type="Proteomes" id="UP000694044"/>
    </source>
</evidence>
<dbReference type="PANTHER" id="PTHR44329:SF214">
    <property type="entry name" value="PROTEIN KINASE DOMAIN-CONTAINING PROTEIN"/>
    <property type="match status" value="1"/>
</dbReference>
<gene>
    <name evidence="3" type="ORF">PHYPSEUDO_006680</name>
</gene>
<dbReference type="GO" id="GO:0004674">
    <property type="term" value="F:protein serine/threonine kinase activity"/>
    <property type="evidence" value="ECO:0007669"/>
    <property type="project" value="TreeGrafter"/>
</dbReference>
<dbReference type="AlphaFoldDB" id="A0A8T1VL77"/>
<feature type="repeat" description="ARM" evidence="1">
    <location>
        <begin position="411"/>
        <end position="453"/>
    </location>
</feature>
<sequence length="578" mass="62855">MASSSVLDLAVPGAGPLAEVLATISQLSGGMDEGKHVCGHLHSGLTCIMDGLQTKEEDGQLPPEESLGKFVAVAVKLLQCLERWRGKELVHRVVGYGKMRDELREVHEDVEELFALFDVVMVNWSEQWQHDVRVQSDVLIASAKDNDVLLRDLQDARAHTDALSTLKFEVAQRAAQHDDEIVECIRAMMATIAAASRIEVGGLPPWFIPCYDVTFVSKPFGRGSFGSVHRGVWGPGTSVVVKRLLGEDMAVDERMRSKVEKELSVLHTLSHPSIIKMFGASHVSSPPFVIWEDAANGNLGLFLARSDANKRRMWRLLHEAALGLDYLHMKGVVHGNLKLNNILIGADGQAKLSDFGLGALRSCSFLSRSSSMSGGLRWSAPECLRKRPTFASDVYSFATSKANSTTIRNAGALGLLVNLLLSEVDDQQQHAVTAIEHLTAHNNENLKAIAQEGAVPPLVALLRTGTDLEKELGAIVLGRLAGTKANRESIAGEGAIPLFVELARTGTDGVKEEVVLVLSRLAKENAYKTVIQTVGGVDVLQQLKRTGNAAQKRKAGIALKAISDYREADTKRRRNDNP</sequence>
<dbReference type="GO" id="GO:0005524">
    <property type="term" value="F:ATP binding"/>
    <property type="evidence" value="ECO:0007669"/>
    <property type="project" value="InterPro"/>
</dbReference>
<reference evidence="3" key="1">
    <citation type="submission" date="2021-02" db="EMBL/GenBank/DDBJ databases">
        <authorList>
            <person name="Palmer J.M."/>
        </authorList>
    </citation>
    <scope>NUCLEOTIDE SEQUENCE</scope>
    <source>
        <strain evidence="3">SCRP734</strain>
    </source>
</reference>
<dbReference type="OrthoDB" id="116398at2759"/>